<dbReference type="AlphaFoldDB" id="A0A5S9MKW4"/>
<proteinExistence type="predicted"/>
<name>A0A5S9MKW4_BACIA</name>
<evidence type="ECO:0000313" key="1">
    <source>
        <dbReference type="EMBL" id="BBP92529.1"/>
    </source>
</evidence>
<dbReference type="EMBL" id="AP021906">
    <property type="protein sequence ID" value="BBP92529.1"/>
    <property type="molecule type" value="Genomic_DNA"/>
</dbReference>
<evidence type="ECO:0000313" key="2">
    <source>
        <dbReference type="Proteomes" id="UP000464658"/>
    </source>
</evidence>
<sequence length="92" mass="10348">MLRWIVSILVNALLLIVIAGYFDSGILPGLGSVYIEGFGAAIVAKYHFVLAQYFSEAVFDHFNASSDRSFTRIVLICHQCDYTHDDIELYGR</sequence>
<dbReference type="Proteomes" id="UP000464658">
    <property type="component" value="Chromosome"/>
</dbReference>
<gene>
    <name evidence="1" type="ORF">BsIDN1_61470</name>
</gene>
<reference evidence="1 2" key="1">
    <citation type="submission" date="2019-12" db="EMBL/GenBank/DDBJ databases">
        <title>Full genome sequence of a Bacillus safensis strain isolated from commercially available natto in Indonesia.</title>
        <authorList>
            <person name="Yoshida M."/>
            <person name="Uomi M."/>
            <person name="Waturangi D."/>
            <person name="Ekaputri J.J."/>
            <person name="Setiamarga D.H.E."/>
        </authorList>
    </citation>
    <scope>NUCLEOTIDE SEQUENCE [LARGE SCALE GENOMIC DNA]</scope>
    <source>
        <strain evidence="1 2">IDN1</strain>
    </source>
</reference>
<organism evidence="1 2">
    <name type="scientific">Bacillus safensis</name>
    <dbReference type="NCBI Taxonomy" id="561879"/>
    <lineage>
        <taxon>Bacteria</taxon>
        <taxon>Bacillati</taxon>
        <taxon>Bacillota</taxon>
        <taxon>Bacilli</taxon>
        <taxon>Bacillales</taxon>
        <taxon>Bacillaceae</taxon>
        <taxon>Bacillus</taxon>
    </lineage>
</organism>
<protein>
    <submittedName>
        <fullName evidence="1">Uncharacterized protein</fullName>
    </submittedName>
</protein>
<accession>A0A5S9MKW4</accession>